<protein>
    <submittedName>
        <fullName evidence="1">Uncharacterized protein</fullName>
    </submittedName>
</protein>
<dbReference type="Proteomes" id="UP000827092">
    <property type="component" value="Unassembled WGS sequence"/>
</dbReference>
<gene>
    <name evidence="1" type="ORF">JTE90_025913</name>
</gene>
<evidence type="ECO:0000313" key="1">
    <source>
        <dbReference type="EMBL" id="KAG8187579.1"/>
    </source>
</evidence>
<evidence type="ECO:0000313" key="2">
    <source>
        <dbReference type="Proteomes" id="UP000827092"/>
    </source>
</evidence>
<keyword evidence="2" id="KW-1185">Reference proteome</keyword>
<comment type="caution">
    <text evidence="1">The sequence shown here is derived from an EMBL/GenBank/DDBJ whole genome shotgun (WGS) entry which is preliminary data.</text>
</comment>
<accession>A0AAV6UTV0</accession>
<dbReference type="EMBL" id="JAFNEN010000267">
    <property type="protein sequence ID" value="KAG8187579.1"/>
    <property type="molecule type" value="Genomic_DNA"/>
</dbReference>
<reference evidence="1 2" key="1">
    <citation type="journal article" date="2022" name="Nat. Ecol. Evol.">
        <title>A masculinizing supergene underlies an exaggerated male reproductive morph in a spider.</title>
        <authorList>
            <person name="Hendrickx F."/>
            <person name="De Corte Z."/>
            <person name="Sonet G."/>
            <person name="Van Belleghem S.M."/>
            <person name="Kostlbacher S."/>
            <person name="Vangestel C."/>
        </authorList>
    </citation>
    <scope>NUCLEOTIDE SEQUENCE [LARGE SCALE GENOMIC DNA]</scope>
    <source>
        <strain evidence="1">W744_W776</strain>
    </source>
</reference>
<sequence length="91" mass="10103">MNRTGRRQYNEIISWDDFLFAFATVSASKSENGTSSGRQSGAKIADKPVMIDHRDIVDVIWWAEDNGSACCISILRSGLLVRVRVITDGRA</sequence>
<organism evidence="1 2">
    <name type="scientific">Oedothorax gibbosus</name>
    <dbReference type="NCBI Taxonomy" id="931172"/>
    <lineage>
        <taxon>Eukaryota</taxon>
        <taxon>Metazoa</taxon>
        <taxon>Ecdysozoa</taxon>
        <taxon>Arthropoda</taxon>
        <taxon>Chelicerata</taxon>
        <taxon>Arachnida</taxon>
        <taxon>Araneae</taxon>
        <taxon>Araneomorphae</taxon>
        <taxon>Entelegynae</taxon>
        <taxon>Araneoidea</taxon>
        <taxon>Linyphiidae</taxon>
        <taxon>Erigoninae</taxon>
        <taxon>Oedothorax</taxon>
    </lineage>
</organism>
<dbReference type="AlphaFoldDB" id="A0AAV6UTV0"/>
<name>A0AAV6UTV0_9ARAC</name>
<proteinExistence type="predicted"/>